<evidence type="ECO:0000313" key="4">
    <source>
        <dbReference type="Proteomes" id="UP000605733"/>
    </source>
</evidence>
<protein>
    <recommendedName>
        <fullName evidence="2">DUF4136 domain-containing protein</fullName>
    </recommendedName>
</protein>
<accession>A0ABQ1WCZ1</accession>
<keyword evidence="4" id="KW-1185">Reference proteome</keyword>
<proteinExistence type="predicted"/>
<dbReference type="Pfam" id="PF13590">
    <property type="entry name" value="DUF4136"/>
    <property type="match status" value="1"/>
</dbReference>
<dbReference type="Gene3D" id="3.30.160.670">
    <property type="match status" value="1"/>
</dbReference>
<sequence length="201" mass="23703">MNKIKNFNAMKFLKINLLILVTVLIASCGSSSPTAKNDVKKLKSYDSYAYLPNKDTIISRDFNNDAINQNIIETINANMRENGFRLDKLQPDVLIHVHPMFDEKVAVNANPVYTNYPYYRPGFYIGPYYQDVMYDNYFTIQRINGPRVSQIPYKERSIVIDFIDRRTNEILWRGSTDETIEKKRIDREVREYVDDIFKELY</sequence>
<evidence type="ECO:0000259" key="2">
    <source>
        <dbReference type="Pfam" id="PF13590"/>
    </source>
</evidence>
<evidence type="ECO:0000313" key="3">
    <source>
        <dbReference type="EMBL" id="GGG24872.1"/>
    </source>
</evidence>
<organism evidence="3 4">
    <name type="scientific">Christiangramia forsetii</name>
    <dbReference type="NCBI Taxonomy" id="411153"/>
    <lineage>
        <taxon>Bacteria</taxon>
        <taxon>Pseudomonadati</taxon>
        <taxon>Bacteroidota</taxon>
        <taxon>Flavobacteriia</taxon>
        <taxon>Flavobacteriales</taxon>
        <taxon>Flavobacteriaceae</taxon>
        <taxon>Christiangramia</taxon>
    </lineage>
</organism>
<feature type="chain" id="PRO_5046536515" description="DUF4136 domain-containing protein" evidence="1">
    <location>
        <begin position="36"/>
        <end position="201"/>
    </location>
</feature>
<feature type="domain" description="DUF4136" evidence="2">
    <location>
        <begin position="41"/>
        <end position="199"/>
    </location>
</feature>
<name>A0ABQ1WCZ1_9FLAO</name>
<dbReference type="Proteomes" id="UP000605733">
    <property type="component" value="Unassembled WGS sequence"/>
</dbReference>
<dbReference type="EMBL" id="BMIX01000001">
    <property type="protein sequence ID" value="GGG24872.1"/>
    <property type="molecule type" value="Genomic_DNA"/>
</dbReference>
<feature type="signal peptide" evidence="1">
    <location>
        <begin position="1"/>
        <end position="35"/>
    </location>
</feature>
<reference evidence="4" key="1">
    <citation type="journal article" date="2019" name="Int. J. Syst. Evol. Microbiol.">
        <title>The Global Catalogue of Microorganisms (GCM) 10K type strain sequencing project: providing services to taxonomists for standard genome sequencing and annotation.</title>
        <authorList>
            <consortium name="The Broad Institute Genomics Platform"/>
            <consortium name="The Broad Institute Genome Sequencing Center for Infectious Disease"/>
            <person name="Wu L."/>
            <person name="Ma J."/>
        </authorList>
    </citation>
    <scope>NUCLEOTIDE SEQUENCE [LARGE SCALE GENOMIC DNA]</scope>
    <source>
        <strain evidence="4">CGMCC 1.15422</strain>
    </source>
</reference>
<evidence type="ECO:0000256" key="1">
    <source>
        <dbReference type="SAM" id="SignalP"/>
    </source>
</evidence>
<gene>
    <name evidence="3" type="ORF">GCM10011532_05270</name>
</gene>
<dbReference type="PROSITE" id="PS51257">
    <property type="entry name" value="PROKAR_LIPOPROTEIN"/>
    <property type="match status" value="1"/>
</dbReference>
<comment type="caution">
    <text evidence="3">The sequence shown here is derived from an EMBL/GenBank/DDBJ whole genome shotgun (WGS) entry which is preliminary data.</text>
</comment>
<dbReference type="InterPro" id="IPR025411">
    <property type="entry name" value="DUF4136"/>
</dbReference>
<keyword evidence="1" id="KW-0732">Signal</keyword>